<evidence type="ECO:0000256" key="4">
    <source>
        <dbReference type="ARBA" id="ARBA00013043"/>
    </source>
</evidence>
<dbReference type="InterPro" id="IPR043133">
    <property type="entry name" value="GTP-CH-I_C/QueF"/>
</dbReference>
<organism evidence="9 10">
    <name type="scientific">Parasutterella secunda</name>
    <dbReference type="NCBI Taxonomy" id="626947"/>
    <lineage>
        <taxon>Bacteria</taxon>
        <taxon>Pseudomonadati</taxon>
        <taxon>Pseudomonadota</taxon>
        <taxon>Betaproteobacteria</taxon>
        <taxon>Burkholderiales</taxon>
        <taxon>Sutterellaceae</taxon>
        <taxon>Parasutterella</taxon>
    </lineage>
</organism>
<dbReference type="PANTHER" id="PTHR42844:SF1">
    <property type="entry name" value="DIHYDRONEOPTERIN ALDOLASE 1-RELATED"/>
    <property type="match status" value="1"/>
</dbReference>
<dbReference type="Pfam" id="PF02152">
    <property type="entry name" value="FolB"/>
    <property type="match status" value="1"/>
</dbReference>
<dbReference type="Proteomes" id="UP000777002">
    <property type="component" value="Unassembled WGS sequence"/>
</dbReference>
<keyword evidence="6" id="KW-0456">Lyase</keyword>
<protein>
    <recommendedName>
        <fullName evidence="4">dihydroneopterin aldolase</fullName>
        <ecNumber evidence="4">4.1.2.25</ecNumber>
    </recommendedName>
    <alternativeName>
        <fullName evidence="7">7,8-dihydroneopterin aldolase</fullName>
    </alternativeName>
</protein>
<dbReference type="Gene3D" id="3.30.1130.10">
    <property type="match status" value="1"/>
</dbReference>
<evidence type="ECO:0000256" key="5">
    <source>
        <dbReference type="ARBA" id="ARBA00022909"/>
    </source>
</evidence>
<dbReference type="RefSeq" id="WP_205049386.1">
    <property type="nucleotide sequence ID" value="NZ_JACJKX010000001.1"/>
</dbReference>
<sequence>MSWYNDPLLKNSRHILIKDVQRNMMIGAYEHEKSAAQPVVINVELFINTKNEGDDLGNAYNYDEVIETIDGILSEGHICLQETLVDLIAERLLRNPLLIAVVVRSEKTQAYPGVKSAGVEIFKVRHDR</sequence>
<proteinExistence type="inferred from homology"/>
<evidence type="ECO:0000313" key="9">
    <source>
        <dbReference type="EMBL" id="MBM6927796.1"/>
    </source>
</evidence>
<evidence type="ECO:0000256" key="7">
    <source>
        <dbReference type="ARBA" id="ARBA00032903"/>
    </source>
</evidence>
<keyword evidence="5" id="KW-0289">Folate biosynthesis</keyword>
<comment type="similarity">
    <text evidence="3">Belongs to the DHNA family.</text>
</comment>
<dbReference type="EMBL" id="JACJKX010000001">
    <property type="protein sequence ID" value="MBM6927796.1"/>
    <property type="molecule type" value="Genomic_DNA"/>
</dbReference>
<evidence type="ECO:0000313" key="10">
    <source>
        <dbReference type="Proteomes" id="UP000777002"/>
    </source>
</evidence>
<comment type="pathway">
    <text evidence="2">Cofactor biosynthesis; tetrahydrofolate biosynthesis; 2-amino-4-hydroxy-6-hydroxymethyl-7,8-dihydropteridine diphosphate from 7,8-dihydroneopterin triphosphate: step 3/4.</text>
</comment>
<dbReference type="InterPro" id="IPR006156">
    <property type="entry name" value="Dihydroneopterin_aldolase"/>
</dbReference>
<dbReference type="PANTHER" id="PTHR42844">
    <property type="entry name" value="DIHYDRONEOPTERIN ALDOLASE 1-RELATED"/>
    <property type="match status" value="1"/>
</dbReference>
<dbReference type="InterPro" id="IPR006157">
    <property type="entry name" value="FolB_dom"/>
</dbReference>
<comment type="caution">
    <text evidence="9">The sequence shown here is derived from an EMBL/GenBank/DDBJ whole genome shotgun (WGS) entry which is preliminary data.</text>
</comment>
<accession>A0ABS2GRI6</accession>
<keyword evidence="10" id="KW-1185">Reference proteome</keyword>
<dbReference type="EC" id="4.1.2.25" evidence="4"/>
<name>A0ABS2GRI6_9BURK</name>
<feature type="domain" description="Dihydroneopterin aldolase/epimerase" evidence="8">
    <location>
        <begin position="15"/>
        <end position="123"/>
    </location>
</feature>
<evidence type="ECO:0000256" key="6">
    <source>
        <dbReference type="ARBA" id="ARBA00023239"/>
    </source>
</evidence>
<evidence type="ECO:0000256" key="3">
    <source>
        <dbReference type="ARBA" id="ARBA00005708"/>
    </source>
</evidence>
<gene>
    <name evidence="9" type="ORF">H5985_00675</name>
</gene>
<comment type="catalytic activity">
    <reaction evidence="1">
        <text>7,8-dihydroneopterin = 6-hydroxymethyl-7,8-dihydropterin + glycolaldehyde</text>
        <dbReference type="Rhea" id="RHEA:10540"/>
        <dbReference type="ChEBI" id="CHEBI:17001"/>
        <dbReference type="ChEBI" id="CHEBI:17071"/>
        <dbReference type="ChEBI" id="CHEBI:44841"/>
        <dbReference type="EC" id="4.1.2.25"/>
    </reaction>
</comment>
<evidence type="ECO:0000259" key="8">
    <source>
        <dbReference type="SMART" id="SM00905"/>
    </source>
</evidence>
<dbReference type="SUPFAM" id="SSF55620">
    <property type="entry name" value="Tetrahydrobiopterin biosynthesis enzymes-like"/>
    <property type="match status" value="1"/>
</dbReference>
<reference evidence="9 10" key="1">
    <citation type="journal article" date="2021" name="Sci. Rep.">
        <title>The distribution of antibiotic resistance genes in chicken gut microbiota commensals.</title>
        <authorList>
            <person name="Juricova H."/>
            <person name="Matiasovicova J."/>
            <person name="Kubasova T."/>
            <person name="Cejkova D."/>
            <person name="Rychlik I."/>
        </authorList>
    </citation>
    <scope>NUCLEOTIDE SEQUENCE [LARGE SCALE GENOMIC DNA]</scope>
    <source>
        <strain evidence="9 10">An562</strain>
    </source>
</reference>
<dbReference type="SMART" id="SM00905">
    <property type="entry name" value="FolB"/>
    <property type="match status" value="1"/>
</dbReference>
<evidence type="ECO:0000256" key="1">
    <source>
        <dbReference type="ARBA" id="ARBA00001353"/>
    </source>
</evidence>
<evidence type="ECO:0000256" key="2">
    <source>
        <dbReference type="ARBA" id="ARBA00005013"/>
    </source>
</evidence>
<dbReference type="NCBIfam" id="TIGR00526">
    <property type="entry name" value="folB_dom"/>
    <property type="match status" value="1"/>
</dbReference>